<dbReference type="Gene3D" id="3.50.50.60">
    <property type="entry name" value="FAD/NAD(P)-binding domain"/>
    <property type="match status" value="1"/>
</dbReference>
<evidence type="ECO:0000313" key="2">
    <source>
        <dbReference type="EMBL" id="MCW8107418.1"/>
    </source>
</evidence>
<dbReference type="InterPro" id="IPR002937">
    <property type="entry name" value="Amino_oxidase"/>
</dbReference>
<gene>
    <name evidence="2" type="ORF">OPS25_02735</name>
</gene>
<keyword evidence="3" id="KW-1185">Reference proteome</keyword>
<evidence type="ECO:0000313" key="3">
    <source>
        <dbReference type="Proteomes" id="UP001142810"/>
    </source>
</evidence>
<feature type="domain" description="Amine oxidase" evidence="1">
    <location>
        <begin position="13"/>
        <end position="302"/>
    </location>
</feature>
<dbReference type="Pfam" id="PF01593">
    <property type="entry name" value="Amino_oxidase"/>
    <property type="match status" value="1"/>
</dbReference>
<dbReference type="Proteomes" id="UP001142810">
    <property type="component" value="Unassembled WGS sequence"/>
</dbReference>
<name>A0ABT3P3U7_9ALTE</name>
<dbReference type="InterPro" id="IPR050464">
    <property type="entry name" value="Zeta_carotene_desat/Oxidored"/>
</dbReference>
<dbReference type="PANTHER" id="PTHR42923">
    <property type="entry name" value="PROTOPORPHYRINOGEN OXIDASE"/>
    <property type="match status" value="1"/>
</dbReference>
<dbReference type="EMBL" id="JAPFRD010000002">
    <property type="protein sequence ID" value="MCW8107418.1"/>
    <property type="molecule type" value="Genomic_DNA"/>
</dbReference>
<evidence type="ECO:0000259" key="1">
    <source>
        <dbReference type="Pfam" id="PF01593"/>
    </source>
</evidence>
<sequence length="423" mass="48232">MEKRKIAVVGTGIAGLTAAHLLSRRNDVTVFEANDYIGGHTATKPIIVEGQNYNIDTGFIVYNDWTYPNFTQLLKQLHVRSQPTEMSFSVHCEASKLEYNGNNLNTLFAQRRNLVRPKFWNLVKDIVTFNKACKKLIAAEENVEGRTLASLIHELGLSPLFSTHYILPMCAAIWSSSLAQAENFPLQFFLQFFNNHGLLNVNHRPQWYTVEGGSCQYIAPLIEPFKNKIKLSTPVVQVKVNGTGVHLQDGAGKLYQFDDVVIACHSDQALSMTPNEEPAYQEILGKMRYAENEVILHTDTSLLPVRKLAWASWNYRLKNQRHPVDNAPASVTYNMNILQRINARKTFCVTLNDTHSIREEDILGSYRYSHPQFNHHMIQAQRRKEEICGKQNIYFCGAYWYNGFHEDGVRSALDVCKKFGESL</sequence>
<comment type="caution">
    <text evidence="2">The sequence shown here is derived from an EMBL/GenBank/DDBJ whole genome shotgun (WGS) entry which is preliminary data.</text>
</comment>
<dbReference type="SUPFAM" id="SSF51905">
    <property type="entry name" value="FAD/NAD(P)-binding domain"/>
    <property type="match status" value="1"/>
</dbReference>
<dbReference type="PANTHER" id="PTHR42923:SF17">
    <property type="entry name" value="AMINE OXIDASE DOMAIN-CONTAINING PROTEIN"/>
    <property type="match status" value="1"/>
</dbReference>
<proteinExistence type="predicted"/>
<dbReference type="RefSeq" id="WP_265616112.1">
    <property type="nucleotide sequence ID" value="NZ_JAPFRD010000002.1"/>
</dbReference>
<accession>A0ABT3P3U7</accession>
<reference evidence="2" key="1">
    <citation type="submission" date="2022-11" db="EMBL/GenBank/DDBJ databases">
        <title>Alteromonas sp. nov., isolated from sea water of the Qingdao.</title>
        <authorList>
            <person name="Wang Q."/>
        </authorList>
    </citation>
    <scope>NUCLEOTIDE SEQUENCE</scope>
    <source>
        <strain evidence="2">ASW11-7</strain>
    </source>
</reference>
<dbReference type="InterPro" id="IPR036188">
    <property type="entry name" value="FAD/NAD-bd_sf"/>
</dbReference>
<organism evidence="2 3">
    <name type="scientific">Alteromonas aquimaris</name>
    <dbReference type="NCBI Taxonomy" id="2998417"/>
    <lineage>
        <taxon>Bacteria</taxon>
        <taxon>Pseudomonadati</taxon>
        <taxon>Pseudomonadota</taxon>
        <taxon>Gammaproteobacteria</taxon>
        <taxon>Alteromonadales</taxon>
        <taxon>Alteromonadaceae</taxon>
        <taxon>Alteromonas/Salinimonas group</taxon>
        <taxon>Alteromonas</taxon>
    </lineage>
</organism>
<protein>
    <submittedName>
        <fullName evidence="2">FAD-dependent oxidoreductase</fullName>
    </submittedName>
</protein>